<dbReference type="Pfam" id="PF18758">
    <property type="entry name" value="KDZ"/>
    <property type="match status" value="1"/>
</dbReference>
<evidence type="ECO:0008006" key="4">
    <source>
        <dbReference type="Google" id="ProtNLM"/>
    </source>
</evidence>
<dbReference type="PANTHER" id="PTHR33096:SF1">
    <property type="entry name" value="CXC1-LIKE CYSTEINE CLUSTER ASSOCIATED WITH KDZ TRANSPOSASES DOMAIN-CONTAINING PROTEIN"/>
    <property type="match status" value="1"/>
</dbReference>
<feature type="non-terminal residue" evidence="2">
    <location>
        <position position="742"/>
    </location>
</feature>
<dbReference type="PANTHER" id="PTHR33096">
    <property type="entry name" value="CXC2 DOMAIN-CONTAINING PROTEIN"/>
    <property type="match status" value="1"/>
</dbReference>
<feature type="region of interest" description="Disordered" evidence="1">
    <location>
        <begin position="165"/>
        <end position="195"/>
    </location>
</feature>
<dbReference type="InterPro" id="IPR040521">
    <property type="entry name" value="KDZ"/>
</dbReference>
<name>A0A0D0AGJ3_9AGAM</name>
<reference evidence="3" key="2">
    <citation type="submission" date="2015-01" db="EMBL/GenBank/DDBJ databases">
        <title>Evolutionary Origins and Diversification of the Mycorrhizal Mutualists.</title>
        <authorList>
            <consortium name="DOE Joint Genome Institute"/>
            <consortium name="Mycorrhizal Genomics Consortium"/>
            <person name="Kohler A."/>
            <person name="Kuo A."/>
            <person name="Nagy L.G."/>
            <person name="Floudas D."/>
            <person name="Copeland A."/>
            <person name="Barry K.W."/>
            <person name="Cichocki N."/>
            <person name="Veneault-Fourrey C."/>
            <person name="LaButti K."/>
            <person name="Lindquist E.A."/>
            <person name="Lipzen A."/>
            <person name="Lundell T."/>
            <person name="Morin E."/>
            <person name="Murat C."/>
            <person name="Riley R."/>
            <person name="Ohm R."/>
            <person name="Sun H."/>
            <person name="Tunlid A."/>
            <person name="Henrissat B."/>
            <person name="Grigoriev I.V."/>
            <person name="Hibbett D.S."/>
            <person name="Martin F."/>
        </authorList>
    </citation>
    <scope>NUCLEOTIDE SEQUENCE [LARGE SCALE GENOMIC DNA]</scope>
    <source>
        <strain evidence="3">UH-Slu-Lm8-n1</strain>
    </source>
</reference>
<proteinExistence type="predicted"/>
<dbReference type="HOGENOM" id="CLU_013084_2_1_1"/>
<dbReference type="EMBL" id="KN835964">
    <property type="protein sequence ID" value="KIK33342.1"/>
    <property type="molecule type" value="Genomic_DNA"/>
</dbReference>
<dbReference type="OrthoDB" id="2505969at2759"/>
<reference evidence="2 3" key="1">
    <citation type="submission" date="2014-04" db="EMBL/GenBank/DDBJ databases">
        <authorList>
            <consortium name="DOE Joint Genome Institute"/>
            <person name="Kuo A."/>
            <person name="Ruytinx J."/>
            <person name="Rineau F."/>
            <person name="Colpaert J."/>
            <person name="Kohler A."/>
            <person name="Nagy L.G."/>
            <person name="Floudas D."/>
            <person name="Copeland A."/>
            <person name="Barry K.W."/>
            <person name="Cichocki N."/>
            <person name="Veneault-Fourrey C."/>
            <person name="LaButti K."/>
            <person name="Lindquist E.A."/>
            <person name="Lipzen A."/>
            <person name="Lundell T."/>
            <person name="Morin E."/>
            <person name="Murat C."/>
            <person name="Sun H."/>
            <person name="Tunlid A."/>
            <person name="Henrissat B."/>
            <person name="Grigoriev I.V."/>
            <person name="Hibbett D.S."/>
            <person name="Martin F."/>
            <person name="Nordberg H.P."/>
            <person name="Cantor M.N."/>
            <person name="Hua S.X."/>
        </authorList>
    </citation>
    <scope>NUCLEOTIDE SEQUENCE [LARGE SCALE GENOMIC DNA]</scope>
    <source>
        <strain evidence="2 3">UH-Slu-Lm8-n1</strain>
    </source>
</reference>
<accession>A0A0D0AGJ3</accession>
<feature type="compositionally biased region" description="Acidic residues" evidence="1">
    <location>
        <begin position="182"/>
        <end position="192"/>
    </location>
</feature>
<dbReference type="InParanoid" id="A0A0D0AGJ3"/>
<evidence type="ECO:0000313" key="2">
    <source>
        <dbReference type="EMBL" id="KIK33342.1"/>
    </source>
</evidence>
<evidence type="ECO:0000313" key="3">
    <source>
        <dbReference type="Proteomes" id="UP000054485"/>
    </source>
</evidence>
<evidence type="ECO:0000256" key="1">
    <source>
        <dbReference type="SAM" id="MobiDB-lite"/>
    </source>
</evidence>
<dbReference type="Proteomes" id="UP000054485">
    <property type="component" value="Unassembled WGS sequence"/>
</dbReference>
<gene>
    <name evidence="2" type="ORF">CY34DRAFT_99762</name>
</gene>
<feature type="non-terminal residue" evidence="2">
    <location>
        <position position="1"/>
    </location>
</feature>
<protein>
    <recommendedName>
        <fullName evidence="4">CxC1-like cysteine cluster associated with KDZ transposases domain-containing protein</fullName>
    </recommendedName>
</protein>
<keyword evidence="3" id="KW-1185">Reference proteome</keyword>
<organism evidence="2 3">
    <name type="scientific">Suillus luteus UH-Slu-Lm8-n1</name>
    <dbReference type="NCBI Taxonomy" id="930992"/>
    <lineage>
        <taxon>Eukaryota</taxon>
        <taxon>Fungi</taxon>
        <taxon>Dikarya</taxon>
        <taxon>Basidiomycota</taxon>
        <taxon>Agaricomycotina</taxon>
        <taxon>Agaricomycetes</taxon>
        <taxon>Agaricomycetidae</taxon>
        <taxon>Boletales</taxon>
        <taxon>Suillineae</taxon>
        <taxon>Suillaceae</taxon>
        <taxon>Suillus</taxon>
    </lineage>
</organism>
<dbReference type="AlphaFoldDB" id="A0A0D0AGJ3"/>
<sequence length="742" mass="84798">TLLRYGCIGASPIKPSVAITVRTLAVYRQTHRVCPRLSIHAEAKKLCHMHNIRYRQYLADQLRAAYDVYLELQQRITHRLDKCLGRDTPDWQMLNSCPACQYTLEGEPPLPYSVICACDGNNSAKLVDPAVRSGVERPDPRSGTSPIWLSESYVDQFADEVGNARQNSRPHIPSAQVRDPDDPWIEEPDSADSSEPVSICVDRWRNAAPESRKKMFAIFKKSGIFITVCRHGFLLTICDMVRSGELMKYPIASLNKLMDVFGKNILYGYDIKCALEKILLRSSLADQIQRLNLQGVVPAFHGHAHNRLCQVQHHSKYKVGAGKEDFETCERVFSESNALASEIRNATEFHRHQALDEHFRFADMDKYASLSNFLYHNYVQALQTISATSTFLDECSISQDAPFESDLNDEKASLETMTRKKEETAVEIDYVNALLEYDSALSNYSSREIGNVRRRHTHATAKRDQKQEVVEDFERQMGIEQRWGPDHPDRIKAQSRITHHLFFKAVDDVERLVVMRLLELTKLQMNGLGYKLRTQISKALKNRASAIRNALQRYNKYAAEMSPPRPPLEWEQIVEYSFLAEFDLLRDGDAQLHSKRWANPLYRQASMQYFDGMRAKEEIERLDVEIARLLTKICDDAVNYPQSIVTLAAHDPPLASELGRQWDQLRSVNLWHLQRIRQIQALRGYSGPLVPGTRIGAVASVMPTDGLGDTEDPESEEPYNGERMQQVEGYINGLEHHIVDHL</sequence>
<dbReference type="STRING" id="930992.A0A0D0AGJ3"/>